<sequence>MGKQATVVSLEDRAASLRQDRGDNIAIDEITHVVGSLVRGTTHDDDMDSVSTELRELLNYINAAKSELVEMQPKSLSNRDIPDAGEQLDAIVKSTEDAAEAIMDAADAVGQIADELDDEVGGRLAQISTDLFQASSFQDLTGQRITKVTRTLAHLEERLNALADAIGDDYVAPDPEEEIARNEEGVVEDETDLLHGPQLEGEGNSQAEIDAILASFD</sequence>
<dbReference type="Proteomes" id="UP000183685">
    <property type="component" value="Unassembled WGS sequence"/>
</dbReference>
<gene>
    <name evidence="1" type="ORF">SAMN04488071_0920</name>
</gene>
<evidence type="ECO:0000313" key="2">
    <source>
        <dbReference type="Proteomes" id="UP000183685"/>
    </source>
</evidence>
<protein>
    <submittedName>
        <fullName evidence="1">Chemotaxis protein CheZ</fullName>
    </submittedName>
</protein>
<evidence type="ECO:0000313" key="1">
    <source>
        <dbReference type="EMBL" id="SDD59142.1"/>
    </source>
</evidence>
<proteinExistence type="predicted"/>
<organism evidence="1 2">
    <name type="scientific">Kordiimonas lacus</name>
    <dbReference type="NCBI Taxonomy" id="637679"/>
    <lineage>
        <taxon>Bacteria</taxon>
        <taxon>Pseudomonadati</taxon>
        <taxon>Pseudomonadota</taxon>
        <taxon>Alphaproteobacteria</taxon>
        <taxon>Kordiimonadales</taxon>
        <taxon>Kordiimonadaceae</taxon>
        <taxon>Kordiimonas</taxon>
    </lineage>
</organism>
<dbReference type="Pfam" id="PF04344">
    <property type="entry name" value="CheZ"/>
    <property type="match status" value="1"/>
</dbReference>
<dbReference type="AlphaFoldDB" id="A0A1G6VZU6"/>
<dbReference type="GO" id="GO:0050920">
    <property type="term" value="P:regulation of chemotaxis"/>
    <property type="evidence" value="ECO:0007669"/>
    <property type="project" value="InterPro"/>
</dbReference>
<dbReference type="GO" id="GO:0003824">
    <property type="term" value="F:catalytic activity"/>
    <property type="evidence" value="ECO:0007669"/>
    <property type="project" value="InterPro"/>
</dbReference>
<dbReference type="EMBL" id="FNAK01000002">
    <property type="protein sequence ID" value="SDD59142.1"/>
    <property type="molecule type" value="Genomic_DNA"/>
</dbReference>
<keyword evidence="2" id="KW-1185">Reference proteome</keyword>
<dbReference type="Gene3D" id="1.10.287.500">
    <property type="entry name" value="Helix hairpin bin"/>
    <property type="match status" value="1"/>
</dbReference>
<reference evidence="1 2" key="1">
    <citation type="submission" date="2016-10" db="EMBL/GenBank/DDBJ databases">
        <authorList>
            <person name="de Groot N.N."/>
        </authorList>
    </citation>
    <scope>NUCLEOTIDE SEQUENCE [LARGE SCALE GENOMIC DNA]</scope>
    <source>
        <strain evidence="1 2">CGMCC 1.9109</strain>
    </source>
</reference>
<dbReference type="GO" id="GO:0009288">
    <property type="term" value="C:bacterial-type flagellum"/>
    <property type="evidence" value="ECO:0007669"/>
    <property type="project" value="InterPro"/>
</dbReference>
<dbReference type="STRING" id="637679.GCA_001550055_02635"/>
<accession>A0A1G6VZU6</accession>
<dbReference type="InterPro" id="IPR007439">
    <property type="entry name" value="Chemotax_Pase_CheZ"/>
</dbReference>
<name>A0A1G6VZU6_9PROT</name>
<dbReference type="SUPFAM" id="SSF75708">
    <property type="entry name" value="Chemotaxis phosphatase CheZ"/>
    <property type="match status" value="1"/>
</dbReference>
<dbReference type="RefSeq" id="WP_068305801.1">
    <property type="nucleotide sequence ID" value="NZ_FNAK01000002.1"/>
</dbReference>